<dbReference type="RefSeq" id="XP_003674058.1">
    <property type="nucleotide sequence ID" value="XM_003674010.1"/>
</dbReference>
<organism evidence="10 11">
    <name type="scientific">Naumovozyma castellii</name>
    <name type="common">Yeast</name>
    <name type="synonym">Saccharomyces castellii</name>
    <dbReference type="NCBI Taxonomy" id="27288"/>
    <lineage>
        <taxon>Eukaryota</taxon>
        <taxon>Fungi</taxon>
        <taxon>Dikarya</taxon>
        <taxon>Ascomycota</taxon>
        <taxon>Saccharomycotina</taxon>
        <taxon>Saccharomycetes</taxon>
        <taxon>Saccharomycetales</taxon>
        <taxon>Saccharomycetaceae</taxon>
        <taxon>Naumovozyma</taxon>
    </lineage>
</organism>
<comment type="similarity">
    <text evidence="2 7">Belongs to the Mediator complex subunit 1 family.</text>
</comment>
<evidence type="ECO:0000256" key="3">
    <source>
        <dbReference type="ARBA" id="ARBA00023015"/>
    </source>
</evidence>
<sequence length="532" mass="60715">MAVDKYDEMMGEMIVLFKGYKPGLITIDNITKLCQTLGLESFIDDIDSTTSRLSTASKIIVIDIDFDKKKGIVKDVKLVLASNFDNFNYFNDEEKSNPGSSNILLNSLTKYPDLKVFHHDLQYLYLLDTYSQIDSDPTTLNNSGLASTTSDSNISGSTQANIVPNNGKLDLFKYFTELSQYIQQYFIDNQLNLKVETNLDNKFGIYIKSKDRSDLPLIKVYFEKSMDPSQRLYEYLYSSGTKNWINESSENYICGVRLAMEIIPVEGQSIWFPDEFIPDELIITSQENDENQVKPVGILDILYDNNYNSKVQVLNDFTTKLVNVTKFDISNDNLDLCCDLLNWVLWSEVILKGIFHAVASPSVDFDSVDLKNGRIEGDLEIKKENSGRHASVAMASSVRRRRSSQNHKRPSMTEAAMFKDEGLQQFNIHEIMAAPVITEEQDEEEDDNRGMDDVNMSIGETNSNNIMDDKMDIDMDEEEAEREEVKNDTNEKIPELIISEDHVTFGELGSCSLYDSKEKWTNFIDKFQQSVQ</sequence>
<dbReference type="OMA" id="NDKFGIY"/>
<dbReference type="GO" id="GO:0000122">
    <property type="term" value="P:negative regulation of transcription by RNA polymerase II"/>
    <property type="evidence" value="ECO:0007669"/>
    <property type="project" value="EnsemblFungi"/>
</dbReference>
<keyword evidence="4 7" id="KW-0010">Activator</keyword>
<keyword evidence="3 7" id="KW-0805">Transcription regulation</keyword>
<dbReference type="KEGG" id="ncs:NCAS_0A11190"/>
<comment type="subcellular location">
    <subcellularLocation>
        <location evidence="1 7">Nucleus</location>
    </subcellularLocation>
</comment>
<feature type="compositionally biased region" description="Basic residues" evidence="8">
    <location>
        <begin position="398"/>
        <end position="410"/>
    </location>
</feature>
<feature type="compositionally biased region" description="Low complexity" evidence="8">
    <location>
        <begin position="388"/>
        <end position="397"/>
    </location>
</feature>
<dbReference type="GeneID" id="96901156"/>
<evidence type="ECO:0000256" key="4">
    <source>
        <dbReference type="ARBA" id="ARBA00023159"/>
    </source>
</evidence>
<comment type="function">
    <text evidence="7">Component of the Mediator complex, a coactivator involved in the regulated transcription of nearly all RNA polymerase II-dependent genes. Mediator functions as a bridge to convey information from gene-specific regulatory proteins to the basal RNA polymerase II transcription machinery. Mediator is recruited to promoters by direct interactions with regulatory proteins and serves as a scaffold for the assembly of a functional preinitiation complex with RNA polymerase II and the general transcription factors.</text>
</comment>
<reference evidence="10 11" key="1">
    <citation type="journal article" date="2011" name="Proc. Natl. Acad. Sci. U.S.A.">
        <title>Evolutionary erosion of yeast sex chromosomes by mating-type switching accidents.</title>
        <authorList>
            <person name="Gordon J.L."/>
            <person name="Armisen D."/>
            <person name="Proux-Wera E."/>
            <person name="Oheigeartaigh S.S."/>
            <person name="Byrne K.P."/>
            <person name="Wolfe K.H."/>
        </authorList>
    </citation>
    <scope>NUCLEOTIDE SEQUENCE [LARGE SCALE GENOMIC DNA]</scope>
    <source>
        <strain evidence="11">ATCC 76901 / BCRC 22586 / CBS 4309 / NBRC 1992 / NRRL Y-12630</strain>
    </source>
</reference>
<dbReference type="GO" id="GO:0003712">
    <property type="term" value="F:transcription coregulator activity"/>
    <property type="evidence" value="ECO:0007669"/>
    <property type="project" value="InterPro"/>
</dbReference>
<dbReference type="OrthoDB" id="5310959at2759"/>
<dbReference type="EMBL" id="HE576752">
    <property type="protein sequence ID" value="CCC67677.1"/>
    <property type="molecule type" value="Genomic_DNA"/>
</dbReference>
<evidence type="ECO:0000256" key="7">
    <source>
        <dbReference type="RuleBase" id="RU364059"/>
    </source>
</evidence>
<dbReference type="Pfam" id="PF10744">
    <property type="entry name" value="Med1"/>
    <property type="match status" value="1"/>
</dbReference>
<dbReference type="GO" id="GO:0016592">
    <property type="term" value="C:mediator complex"/>
    <property type="evidence" value="ECO:0007669"/>
    <property type="project" value="InterPro"/>
</dbReference>
<proteinExistence type="inferred from homology"/>
<evidence type="ECO:0000259" key="9">
    <source>
        <dbReference type="Pfam" id="PF10744"/>
    </source>
</evidence>
<dbReference type="GO" id="GO:0070847">
    <property type="term" value="C:core mediator complex"/>
    <property type="evidence" value="ECO:0007669"/>
    <property type="project" value="EnsemblFungi"/>
</dbReference>
<evidence type="ECO:0000256" key="8">
    <source>
        <dbReference type="SAM" id="MobiDB-lite"/>
    </source>
</evidence>
<keyword evidence="6 7" id="KW-0539">Nucleus</keyword>
<name>G0V879_NAUCA</name>
<dbReference type="InParanoid" id="G0V879"/>
<feature type="region of interest" description="Disordered" evidence="8">
    <location>
        <begin position="386"/>
        <end position="412"/>
    </location>
</feature>
<keyword evidence="11" id="KW-1185">Reference proteome</keyword>
<evidence type="ECO:0000313" key="11">
    <source>
        <dbReference type="Proteomes" id="UP000001640"/>
    </source>
</evidence>
<dbReference type="AlphaFoldDB" id="G0V879"/>
<evidence type="ECO:0000256" key="2">
    <source>
        <dbReference type="ARBA" id="ARBA00006210"/>
    </source>
</evidence>
<dbReference type="Proteomes" id="UP000001640">
    <property type="component" value="Chromosome 1"/>
</dbReference>
<evidence type="ECO:0000313" key="10">
    <source>
        <dbReference type="EMBL" id="CCC67677.1"/>
    </source>
</evidence>
<dbReference type="GO" id="GO:0051123">
    <property type="term" value="P:RNA polymerase II preinitiation complex assembly"/>
    <property type="evidence" value="ECO:0007669"/>
    <property type="project" value="EnsemblFungi"/>
</dbReference>
<dbReference type="HOGENOM" id="CLU_021764_0_0_1"/>
<protein>
    <recommendedName>
        <fullName evidence="7">Mediator of RNA polymerase II transcription subunit 1</fullName>
    </recommendedName>
    <alternativeName>
        <fullName evidence="7">Mediator complex subunit 1</fullName>
    </alternativeName>
</protein>
<dbReference type="GO" id="GO:0060261">
    <property type="term" value="P:positive regulation of transcription initiation by RNA polymerase II"/>
    <property type="evidence" value="ECO:0007669"/>
    <property type="project" value="EnsemblFungi"/>
</dbReference>
<dbReference type="GO" id="GO:0032968">
    <property type="term" value="P:positive regulation of transcription elongation by RNA polymerase II"/>
    <property type="evidence" value="ECO:0007669"/>
    <property type="project" value="EnsemblFungi"/>
</dbReference>
<feature type="domain" description="Mediator complex subunit Med1" evidence="9">
    <location>
        <begin position="12"/>
        <end position="135"/>
    </location>
</feature>
<evidence type="ECO:0000256" key="1">
    <source>
        <dbReference type="ARBA" id="ARBA00004123"/>
    </source>
</evidence>
<evidence type="ECO:0000256" key="5">
    <source>
        <dbReference type="ARBA" id="ARBA00023163"/>
    </source>
</evidence>
<dbReference type="eggNOG" id="ENOG502QW0Y">
    <property type="taxonomic scope" value="Eukaryota"/>
</dbReference>
<dbReference type="STRING" id="1064592.G0V879"/>
<accession>G0V879</accession>
<gene>
    <name evidence="10" type="primary">NCAS0A11190</name>
    <name evidence="10" type="ordered locus">NCAS_0A11190</name>
</gene>
<reference key="2">
    <citation type="submission" date="2011-08" db="EMBL/GenBank/DDBJ databases">
        <title>Genome sequence of Naumovozyma castellii.</title>
        <authorList>
            <person name="Gordon J.L."/>
            <person name="Armisen D."/>
            <person name="Proux-Wera E."/>
            <person name="OhEigeartaigh S.S."/>
            <person name="Byrne K.P."/>
            <person name="Wolfe K.H."/>
        </authorList>
    </citation>
    <scope>NUCLEOTIDE SEQUENCE</scope>
    <source>
        <strain>Type strain:CBS 4309</strain>
    </source>
</reference>
<evidence type="ECO:0000256" key="6">
    <source>
        <dbReference type="ARBA" id="ARBA00023242"/>
    </source>
</evidence>
<dbReference type="InterPro" id="IPR019680">
    <property type="entry name" value="Mediator_Med1"/>
</dbReference>
<keyword evidence="5 7" id="KW-0804">Transcription</keyword>
<dbReference type="FunCoup" id="G0V879">
    <property type="interactions" value="229"/>
</dbReference>